<feature type="compositionally biased region" description="Basic and acidic residues" evidence="1">
    <location>
        <begin position="70"/>
        <end position="81"/>
    </location>
</feature>
<feature type="region of interest" description="Disordered" evidence="1">
    <location>
        <begin position="22"/>
        <end position="101"/>
    </location>
</feature>
<evidence type="ECO:0000256" key="1">
    <source>
        <dbReference type="SAM" id="MobiDB-lite"/>
    </source>
</evidence>
<evidence type="ECO:0000313" key="2">
    <source>
        <dbReference type="EMBL" id="CAD9174081.1"/>
    </source>
</evidence>
<accession>A0A7S1RSC9</accession>
<sequence length="101" mass="11534">MEVHWREVLLYAQHQAEHRVGEEACRRHGAGGSREAKLRDVDWTGKRRGVVSEERHHPRAGRRRVRRRGHEALQHPADRSQRVLAPHPGLPQEPGAAVGQI</sequence>
<feature type="compositionally biased region" description="Basic residues" evidence="1">
    <location>
        <begin position="57"/>
        <end position="69"/>
    </location>
</feature>
<protein>
    <submittedName>
        <fullName evidence="2">Uncharacterized protein</fullName>
    </submittedName>
</protein>
<name>A0A7S1RSC9_ALECA</name>
<dbReference type="EMBL" id="HBGE01085361">
    <property type="protein sequence ID" value="CAD9174081.1"/>
    <property type="molecule type" value="Transcribed_RNA"/>
</dbReference>
<organism evidence="2">
    <name type="scientific">Alexandrium catenella</name>
    <name type="common">Red tide dinoflagellate</name>
    <name type="synonym">Gonyaulax catenella</name>
    <dbReference type="NCBI Taxonomy" id="2925"/>
    <lineage>
        <taxon>Eukaryota</taxon>
        <taxon>Sar</taxon>
        <taxon>Alveolata</taxon>
        <taxon>Dinophyceae</taxon>
        <taxon>Gonyaulacales</taxon>
        <taxon>Pyrocystaceae</taxon>
        <taxon>Alexandrium</taxon>
    </lineage>
</organism>
<gene>
    <name evidence="2" type="ORF">ACAT0790_LOCUS50850</name>
</gene>
<reference evidence="2" key="1">
    <citation type="submission" date="2021-01" db="EMBL/GenBank/DDBJ databases">
        <authorList>
            <person name="Corre E."/>
            <person name="Pelletier E."/>
            <person name="Niang G."/>
            <person name="Scheremetjew M."/>
            <person name="Finn R."/>
            <person name="Kale V."/>
            <person name="Holt S."/>
            <person name="Cochrane G."/>
            <person name="Meng A."/>
            <person name="Brown T."/>
            <person name="Cohen L."/>
        </authorList>
    </citation>
    <scope>NUCLEOTIDE SEQUENCE</scope>
    <source>
        <strain evidence="2">OF101</strain>
    </source>
</reference>
<dbReference type="AlphaFoldDB" id="A0A7S1RSC9"/>
<proteinExistence type="predicted"/>
<feature type="compositionally biased region" description="Basic and acidic residues" evidence="1">
    <location>
        <begin position="34"/>
        <end position="56"/>
    </location>
</feature>